<keyword evidence="6 7" id="KW-0472">Membrane</keyword>
<keyword evidence="5 7" id="KW-1133">Transmembrane helix</keyword>
<feature type="transmembrane region" description="Helical" evidence="7">
    <location>
        <begin position="7"/>
        <end position="28"/>
    </location>
</feature>
<gene>
    <name evidence="8" type="ORF">SAMN05421834_10647</name>
</gene>
<evidence type="ECO:0000313" key="9">
    <source>
        <dbReference type="Proteomes" id="UP000185669"/>
    </source>
</evidence>
<feature type="transmembrane region" description="Helical" evidence="7">
    <location>
        <begin position="76"/>
        <end position="97"/>
    </location>
</feature>
<comment type="subcellular location">
    <subcellularLocation>
        <location evidence="1">Cell membrane</location>
        <topology evidence="1">Multi-pass membrane protein</topology>
    </subcellularLocation>
</comment>
<keyword evidence="3" id="KW-1003">Cell membrane</keyword>
<evidence type="ECO:0000313" key="8">
    <source>
        <dbReference type="EMBL" id="SIQ60853.1"/>
    </source>
</evidence>
<dbReference type="GO" id="GO:0015109">
    <property type="term" value="F:chromate transmembrane transporter activity"/>
    <property type="evidence" value="ECO:0007669"/>
    <property type="project" value="InterPro"/>
</dbReference>
<proteinExistence type="inferred from homology"/>
<dbReference type="STRING" id="56779.SAMN05421834_10647"/>
<name>A0A1N6U5J5_9FIRM</name>
<dbReference type="Proteomes" id="UP000185669">
    <property type="component" value="Unassembled WGS sequence"/>
</dbReference>
<feature type="transmembrane region" description="Helical" evidence="7">
    <location>
        <begin position="145"/>
        <end position="164"/>
    </location>
</feature>
<dbReference type="GO" id="GO:0005886">
    <property type="term" value="C:plasma membrane"/>
    <property type="evidence" value="ECO:0007669"/>
    <property type="project" value="UniProtKB-SubCell"/>
</dbReference>
<evidence type="ECO:0000256" key="1">
    <source>
        <dbReference type="ARBA" id="ARBA00004651"/>
    </source>
</evidence>
<evidence type="ECO:0000256" key="2">
    <source>
        <dbReference type="ARBA" id="ARBA00005262"/>
    </source>
</evidence>
<comment type="similarity">
    <text evidence="2">Belongs to the chromate ion transporter (CHR) (TC 2.A.51) family.</text>
</comment>
<dbReference type="AlphaFoldDB" id="A0A1N6U5J5"/>
<evidence type="ECO:0000256" key="4">
    <source>
        <dbReference type="ARBA" id="ARBA00022692"/>
    </source>
</evidence>
<protein>
    <submittedName>
        <fullName evidence="8">Chromate transporter</fullName>
    </submittedName>
</protein>
<evidence type="ECO:0000256" key="3">
    <source>
        <dbReference type="ARBA" id="ARBA00022475"/>
    </source>
</evidence>
<feature type="transmembrane region" description="Helical" evidence="7">
    <location>
        <begin position="117"/>
        <end position="139"/>
    </location>
</feature>
<feature type="transmembrane region" description="Helical" evidence="7">
    <location>
        <begin position="171"/>
        <end position="186"/>
    </location>
</feature>
<dbReference type="InterPro" id="IPR003370">
    <property type="entry name" value="Chromate_transpt"/>
</dbReference>
<reference evidence="9" key="1">
    <citation type="submission" date="2017-01" db="EMBL/GenBank/DDBJ databases">
        <authorList>
            <person name="Varghese N."/>
            <person name="Submissions S."/>
        </authorList>
    </citation>
    <scope>NUCLEOTIDE SEQUENCE [LARGE SCALE GENOMIC DNA]</scope>
    <source>
        <strain evidence="9">ATCC 700103</strain>
    </source>
</reference>
<dbReference type="OrthoDB" id="9788907at2"/>
<keyword evidence="4 7" id="KW-0812">Transmembrane</keyword>
<dbReference type="EMBL" id="FTNC01000006">
    <property type="protein sequence ID" value="SIQ60853.1"/>
    <property type="molecule type" value="Genomic_DNA"/>
</dbReference>
<dbReference type="InterPro" id="IPR052518">
    <property type="entry name" value="CHR_Transporter"/>
</dbReference>
<organism evidence="8 9">
    <name type="scientific">Halanaerobium kushneri</name>
    <dbReference type="NCBI Taxonomy" id="56779"/>
    <lineage>
        <taxon>Bacteria</taxon>
        <taxon>Bacillati</taxon>
        <taxon>Bacillota</taxon>
        <taxon>Clostridia</taxon>
        <taxon>Halanaerobiales</taxon>
        <taxon>Halanaerobiaceae</taxon>
        <taxon>Halanaerobium</taxon>
    </lineage>
</organism>
<accession>A0A1N6U5J5</accession>
<evidence type="ECO:0000256" key="5">
    <source>
        <dbReference type="ARBA" id="ARBA00022989"/>
    </source>
</evidence>
<dbReference type="PANTHER" id="PTHR43663:SF1">
    <property type="entry name" value="CHROMATE TRANSPORTER"/>
    <property type="match status" value="1"/>
</dbReference>
<dbReference type="Pfam" id="PF02417">
    <property type="entry name" value="Chromate_transp"/>
    <property type="match status" value="1"/>
</dbReference>
<evidence type="ECO:0000256" key="6">
    <source>
        <dbReference type="ARBA" id="ARBA00023136"/>
    </source>
</evidence>
<dbReference type="PANTHER" id="PTHR43663">
    <property type="entry name" value="CHROMATE TRANSPORT PROTEIN-RELATED"/>
    <property type="match status" value="1"/>
</dbReference>
<sequence>MVYLRLFLEFFKVGLFALGGGLAALPFLQDLITKYSWMTSKELLNMIAISESTPGAIGINTATFIGFNTGGIPGGIIATAGLAAPSIIIITIIAHYFKKFNQHPLVESAFSGIRPAVAGLIASAAFELAQGGILNLQYLQLNKKLINFFDYKSLLLLLIVFTAVRKFKKHPIIYITVSALIGIIFKF</sequence>
<keyword evidence="9" id="KW-1185">Reference proteome</keyword>
<evidence type="ECO:0000256" key="7">
    <source>
        <dbReference type="SAM" id="Phobius"/>
    </source>
</evidence>
<dbReference type="RefSeq" id="WP_076544375.1">
    <property type="nucleotide sequence ID" value="NZ_FTNC01000006.1"/>
</dbReference>